<evidence type="ECO:0000313" key="1">
    <source>
        <dbReference type="EMBL" id="GIY39503.1"/>
    </source>
</evidence>
<keyword evidence="2" id="KW-1185">Reference proteome</keyword>
<protein>
    <submittedName>
        <fullName evidence="1">Uncharacterized protein</fullName>
    </submittedName>
</protein>
<dbReference type="EMBL" id="BPLQ01008818">
    <property type="protein sequence ID" value="GIY39503.1"/>
    <property type="molecule type" value="Genomic_DNA"/>
</dbReference>
<evidence type="ECO:0000313" key="2">
    <source>
        <dbReference type="Proteomes" id="UP001054837"/>
    </source>
</evidence>
<gene>
    <name evidence="1" type="ORF">CDAR_538911</name>
</gene>
<comment type="caution">
    <text evidence="1">The sequence shown here is derived from an EMBL/GenBank/DDBJ whole genome shotgun (WGS) entry which is preliminary data.</text>
</comment>
<dbReference type="AlphaFoldDB" id="A0AAV4SYG6"/>
<name>A0AAV4SYG6_9ARAC</name>
<reference evidence="1 2" key="1">
    <citation type="submission" date="2021-06" db="EMBL/GenBank/DDBJ databases">
        <title>Caerostris darwini draft genome.</title>
        <authorList>
            <person name="Kono N."/>
            <person name="Arakawa K."/>
        </authorList>
    </citation>
    <scope>NUCLEOTIDE SEQUENCE [LARGE SCALE GENOMIC DNA]</scope>
</reference>
<sequence length="150" mass="16721">MPLLSRYSRDGSSPGPPVCRMPGLHQIKIFSLSLDRSVKKFHLFSLGSFSTPFSSDVIKSAQTNNFVQRGGGRVIKSPNPDFLFFFSFLLLLLQKEEENLGHLISEISFAPPDLQNLLQSPTGFKTVWNRSSLTSEINRSSILECVTGRS</sequence>
<dbReference type="Proteomes" id="UP001054837">
    <property type="component" value="Unassembled WGS sequence"/>
</dbReference>
<accession>A0AAV4SYG6</accession>
<organism evidence="1 2">
    <name type="scientific">Caerostris darwini</name>
    <dbReference type="NCBI Taxonomy" id="1538125"/>
    <lineage>
        <taxon>Eukaryota</taxon>
        <taxon>Metazoa</taxon>
        <taxon>Ecdysozoa</taxon>
        <taxon>Arthropoda</taxon>
        <taxon>Chelicerata</taxon>
        <taxon>Arachnida</taxon>
        <taxon>Araneae</taxon>
        <taxon>Araneomorphae</taxon>
        <taxon>Entelegynae</taxon>
        <taxon>Araneoidea</taxon>
        <taxon>Araneidae</taxon>
        <taxon>Caerostris</taxon>
    </lineage>
</organism>
<proteinExistence type="predicted"/>